<feature type="domain" description="HTH araC/xylS-type" evidence="4">
    <location>
        <begin position="194"/>
        <end position="292"/>
    </location>
</feature>
<dbReference type="EMBL" id="CXWD01000021">
    <property type="protein sequence ID" value="CTQ75512.1"/>
    <property type="molecule type" value="Genomic_DNA"/>
</dbReference>
<dbReference type="InterPro" id="IPR009057">
    <property type="entry name" value="Homeodomain-like_sf"/>
</dbReference>
<evidence type="ECO:0000313" key="5">
    <source>
        <dbReference type="EMBL" id="CTQ75512.1"/>
    </source>
</evidence>
<dbReference type="AlphaFoldDB" id="A0A0M7AM47"/>
<dbReference type="InterPro" id="IPR020449">
    <property type="entry name" value="Tscrpt_reg_AraC-type_HTH"/>
</dbReference>
<evidence type="ECO:0000256" key="2">
    <source>
        <dbReference type="ARBA" id="ARBA00023125"/>
    </source>
</evidence>
<dbReference type="RefSeq" id="WP_055673511.1">
    <property type="nucleotide sequence ID" value="NZ_CXWD01000021.1"/>
</dbReference>
<dbReference type="GO" id="GO:0003700">
    <property type="term" value="F:DNA-binding transcription factor activity"/>
    <property type="evidence" value="ECO:0007669"/>
    <property type="project" value="InterPro"/>
</dbReference>
<dbReference type="Pfam" id="PF12833">
    <property type="entry name" value="HTH_18"/>
    <property type="match status" value="1"/>
</dbReference>
<dbReference type="PROSITE" id="PS00041">
    <property type="entry name" value="HTH_ARAC_FAMILY_1"/>
    <property type="match status" value="1"/>
</dbReference>
<dbReference type="PROSITE" id="PS01124">
    <property type="entry name" value="HTH_ARAC_FAMILY_2"/>
    <property type="match status" value="1"/>
</dbReference>
<sequence length="292" mass="33141">MPRRYAEIYPSLPLLSSDDMAHVSAAALMSVRYFRAEPDTMPEEVFAEHHVLLNLCETPHRVQNWRGGELRDFTFEKDEIVVTPAGLRSGWRWFGTSDVIVVTLDPKKVERFALHELGLVLTHQQLADLPQFQDSDLCAAGVMLRDALETDDLSSGVMFEAMSRVFLVKLLQKYGQQQAEDLALSARFTSEHYKRVLSFIRERLDHTISVEELAQEAGMSASHFARVFKETVGETPMQYVLAYRIEQAIGMMRDPKRPLGDIAIACGFADQAHFSRSFKQVTGQTPRQYRAA</sequence>
<dbReference type="InterPro" id="IPR050204">
    <property type="entry name" value="AraC_XylS_family_regulators"/>
</dbReference>
<keyword evidence="3" id="KW-0804">Transcription</keyword>
<dbReference type="STRING" id="388408.LAX5112_04269"/>
<keyword evidence="1" id="KW-0805">Transcription regulation</keyword>
<dbReference type="InterPro" id="IPR018060">
    <property type="entry name" value="HTH_AraC"/>
</dbReference>
<name>A0A0M7AM47_9HYPH</name>
<reference evidence="6" key="1">
    <citation type="submission" date="2015-07" db="EMBL/GenBank/DDBJ databases">
        <authorList>
            <person name="Rodrigo-Torres Lidia"/>
            <person name="Arahal R.David."/>
        </authorList>
    </citation>
    <scope>NUCLEOTIDE SEQUENCE [LARGE SCALE GENOMIC DNA]</scope>
    <source>
        <strain evidence="6">CECT 5112</strain>
    </source>
</reference>
<dbReference type="Gene3D" id="1.10.10.60">
    <property type="entry name" value="Homeodomain-like"/>
    <property type="match status" value="2"/>
</dbReference>
<dbReference type="GO" id="GO:0043565">
    <property type="term" value="F:sequence-specific DNA binding"/>
    <property type="evidence" value="ECO:0007669"/>
    <property type="project" value="InterPro"/>
</dbReference>
<keyword evidence="6" id="KW-1185">Reference proteome</keyword>
<gene>
    <name evidence="5" type="primary">btr_2</name>
    <name evidence="5" type="ORF">LAX5112_04269</name>
</gene>
<evidence type="ECO:0000256" key="3">
    <source>
        <dbReference type="ARBA" id="ARBA00023163"/>
    </source>
</evidence>
<accession>A0A0M7AM47</accession>
<dbReference type="OrthoDB" id="2559672at2"/>
<dbReference type="PANTHER" id="PTHR46796:SF6">
    <property type="entry name" value="ARAC SUBFAMILY"/>
    <property type="match status" value="1"/>
</dbReference>
<dbReference type="Proteomes" id="UP000053235">
    <property type="component" value="Unassembled WGS sequence"/>
</dbReference>
<protein>
    <submittedName>
        <fullName evidence="5">Bacillibactin transport regulator</fullName>
    </submittedName>
</protein>
<evidence type="ECO:0000256" key="1">
    <source>
        <dbReference type="ARBA" id="ARBA00023015"/>
    </source>
</evidence>
<dbReference type="InterPro" id="IPR018062">
    <property type="entry name" value="HTH_AraC-typ_CS"/>
</dbReference>
<dbReference type="SUPFAM" id="SSF46689">
    <property type="entry name" value="Homeodomain-like"/>
    <property type="match status" value="2"/>
</dbReference>
<dbReference type="PRINTS" id="PR00032">
    <property type="entry name" value="HTHARAC"/>
</dbReference>
<proteinExistence type="predicted"/>
<keyword evidence="2" id="KW-0238">DNA-binding</keyword>
<evidence type="ECO:0000313" key="6">
    <source>
        <dbReference type="Proteomes" id="UP000053235"/>
    </source>
</evidence>
<organism evidence="5 6">
    <name type="scientific">Roseibium alexandrii</name>
    <dbReference type="NCBI Taxonomy" id="388408"/>
    <lineage>
        <taxon>Bacteria</taxon>
        <taxon>Pseudomonadati</taxon>
        <taxon>Pseudomonadota</taxon>
        <taxon>Alphaproteobacteria</taxon>
        <taxon>Hyphomicrobiales</taxon>
        <taxon>Stappiaceae</taxon>
        <taxon>Roseibium</taxon>
    </lineage>
</organism>
<evidence type="ECO:0000259" key="4">
    <source>
        <dbReference type="PROSITE" id="PS01124"/>
    </source>
</evidence>
<dbReference type="PANTHER" id="PTHR46796">
    <property type="entry name" value="HTH-TYPE TRANSCRIPTIONAL ACTIVATOR RHAS-RELATED"/>
    <property type="match status" value="1"/>
</dbReference>
<dbReference type="SMART" id="SM00342">
    <property type="entry name" value="HTH_ARAC"/>
    <property type="match status" value="1"/>
</dbReference>